<reference evidence="2" key="1">
    <citation type="journal article" date="2021" name="PeerJ">
        <title>Extensive microbial diversity within the chicken gut microbiome revealed by metagenomics and culture.</title>
        <authorList>
            <person name="Gilroy R."/>
            <person name="Ravi A."/>
            <person name="Getino M."/>
            <person name="Pursley I."/>
            <person name="Horton D.L."/>
            <person name="Alikhan N.F."/>
            <person name="Baker D."/>
            <person name="Gharbi K."/>
            <person name="Hall N."/>
            <person name="Watson M."/>
            <person name="Adriaenssens E.M."/>
            <person name="Foster-Nyarko E."/>
            <person name="Jarju S."/>
            <person name="Secka A."/>
            <person name="Antonio M."/>
            <person name="Oren A."/>
            <person name="Chaudhuri R.R."/>
            <person name="La Ragione R."/>
            <person name="Hildebrand F."/>
            <person name="Pallen M.J."/>
        </authorList>
    </citation>
    <scope>NUCLEOTIDE SEQUENCE</scope>
    <source>
        <strain evidence="2">ChiBcec15-1070</strain>
    </source>
</reference>
<gene>
    <name evidence="2" type="ORF">H9888_05650</name>
</gene>
<evidence type="ECO:0000313" key="2">
    <source>
        <dbReference type="EMBL" id="HIW10972.1"/>
    </source>
</evidence>
<feature type="signal peptide" evidence="1">
    <location>
        <begin position="1"/>
        <end position="24"/>
    </location>
</feature>
<organism evidence="2 3">
    <name type="scientific">Candidatus Rikenella faecigallinarum</name>
    <dbReference type="NCBI Taxonomy" id="2838745"/>
    <lineage>
        <taxon>Bacteria</taxon>
        <taxon>Pseudomonadati</taxon>
        <taxon>Bacteroidota</taxon>
        <taxon>Bacteroidia</taxon>
        <taxon>Bacteroidales</taxon>
        <taxon>Rikenellaceae</taxon>
        <taxon>Rikenella</taxon>
    </lineage>
</organism>
<proteinExistence type="predicted"/>
<sequence length="348" mass="39115">MKHTFCYSALFILTLGLWLLPAKAQVGEGITIDYPHIAKPKLVESKGTVTVTFRMVIPADNFRQNQMISMVPVLKNNAGEVSLTPITVTGERKALSDKRKRFLGGYDMAMRMTVVQGQMGMMDYTARVPYAQWMGRGDLALFLDQSKVGYRKTEYLGRIPLPIEGVDETEKLTISHAELQANAFDTLDFFSRFCQLLNDENFSGARSLYDSISPADSMLSRMRGLLDNKYFCGWIGGPIILNPNNKIILVQVMADTVAQSATRRLANTETFVADKQQFWTDRNSLKRDENMLAIYFRTGYNVLEPNFMSNGETINRILHAVKVIRQDPNARLVGIRIIGQSSPEGGDC</sequence>
<evidence type="ECO:0000313" key="3">
    <source>
        <dbReference type="Proteomes" id="UP000823926"/>
    </source>
</evidence>
<accession>A0A9D1QD26</accession>
<keyword evidence="1" id="KW-0732">Signal</keyword>
<comment type="caution">
    <text evidence="2">The sequence shown here is derived from an EMBL/GenBank/DDBJ whole genome shotgun (WGS) entry which is preliminary data.</text>
</comment>
<dbReference type="EMBL" id="DXHL01000026">
    <property type="protein sequence ID" value="HIW10972.1"/>
    <property type="molecule type" value="Genomic_DNA"/>
</dbReference>
<dbReference type="Proteomes" id="UP000823926">
    <property type="component" value="Unassembled WGS sequence"/>
</dbReference>
<evidence type="ECO:0000256" key="1">
    <source>
        <dbReference type="SAM" id="SignalP"/>
    </source>
</evidence>
<protein>
    <recommendedName>
        <fullName evidence="4">DUF4424 domain-containing protein</fullName>
    </recommendedName>
</protein>
<name>A0A9D1QD26_9BACT</name>
<dbReference type="AlphaFoldDB" id="A0A9D1QD26"/>
<feature type="chain" id="PRO_5039724538" description="DUF4424 domain-containing protein" evidence="1">
    <location>
        <begin position="25"/>
        <end position="348"/>
    </location>
</feature>
<evidence type="ECO:0008006" key="4">
    <source>
        <dbReference type="Google" id="ProtNLM"/>
    </source>
</evidence>
<reference evidence="2" key="2">
    <citation type="submission" date="2021-04" db="EMBL/GenBank/DDBJ databases">
        <authorList>
            <person name="Gilroy R."/>
        </authorList>
    </citation>
    <scope>NUCLEOTIDE SEQUENCE</scope>
    <source>
        <strain evidence="2">ChiBcec15-1070</strain>
    </source>
</reference>